<evidence type="ECO:0000313" key="1">
    <source>
        <dbReference type="EMBL" id="TPG60142.1"/>
    </source>
</evidence>
<dbReference type="AlphaFoldDB" id="A0A502GEU4"/>
<accession>A0A502GEU4</accession>
<reference evidence="1 2" key="1">
    <citation type="journal article" date="2019" name="Environ. Microbiol.">
        <title>Species interactions and distinct microbial communities in high Arctic permafrost affected cryosols are associated with the CH4 and CO2 gas fluxes.</title>
        <authorList>
            <person name="Altshuler I."/>
            <person name="Hamel J."/>
            <person name="Turney S."/>
            <person name="Magnuson E."/>
            <person name="Levesque R."/>
            <person name="Greer C."/>
            <person name="Whyte L.G."/>
        </authorList>
    </citation>
    <scope>NUCLEOTIDE SEQUENCE [LARGE SCALE GENOMIC DNA]</scope>
    <source>
        <strain evidence="1 2">E4</strain>
    </source>
</reference>
<name>A0A502GEU4_9GAMM</name>
<dbReference type="RefSeq" id="WP_140473869.1">
    <property type="nucleotide sequence ID" value="NZ_RCZD01000008.1"/>
</dbReference>
<keyword evidence="2" id="KW-1185">Reference proteome</keyword>
<proteinExistence type="predicted"/>
<sequence>MNPLIEKMIRDSVAEGLLSEQSGDRLIHKLENPKAIDIAKFLPEKTNEDIRIVVVPYRKWDNFSEQDLELIQRHLKLSLDVESDLFKPDHLPTQTWVSIFLNEFPNGADYEEIVKTLRHEFRSHPQLKLSVLSNVLIR</sequence>
<gene>
    <name evidence="1" type="ORF">EAH77_16365</name>
</gene>
<comment type="caution">
    <text evidence="1">The sequence shown here is derived from an EMBL/GenBank/DDBJ whole genome shotgun (WGS) entry which is preliminary data.</text>
</comment>
<protein>
    <submittedName>
        <fullName evidence="1">Uncharacterized protein</fullName>
    </submittedName>
</protein>
<evidence type="ECO:0000313" key="2">
    <source>
        <dbReference type="Proteomes" id="UP000317663"/>
    </source>
</evidence>
<dbReference type="Proteomes" id="UP000317663">
    <property type="component" value="Unassembled WGS sequence"/>
</dbReference>
<organism evidence="1 2">
    <name type="scientific">Ewingella americana</name>
    <dbReference type="NCBI Taxonomy" id="41202"/>
    <lineage>
        <taxon>Bacteria</taxon>
        <taxon>Pseudomonadati</taxon>
        <taxon>Pseudomonadota</taxon>
        <taxon>Gammaproteobacteria</taxon>
        <taxon>Enterobacterales</taxon>
        <taxon>Yersiniaceae</taxon>
        <taxon>Ewingella</taxon>
    </lineage>
</organism>
<dbReference type="EMBL" id="RCZD01000008">
    <property type="protein sequence ID" value="TPG60142.1"/>
    <property type="molecule type" value="Genomic_DNA"/>
</dbReference>